<evidence type="ECO:0000313" key="4">
    <source>
        <dbReference type="Proteomes" id="UP001279410"/>
    </source>
</evidence>
<dbReference type="AlphaFoldDB" id="A0AAD3MRN8"/>
<keyword evidence="2" id="KW-0732">Signal</keyword>
<feature type="compositionally biased region" description="Low complexity" evidence="1">
    <location>
        <begin position="85"/>
        <end position="96"/>
    </location>
</feature>
<evidence type="ECO:0000256" key="1">
    <source>
        <dbReference type="SAM" id="MobiDB-lite"/>
    </source>
</evidence>
<accession>A0AAD3MRN8</accession>
<feature type="chain" id="PRO_5042169946" evidence="2">
    <location>
        <begin position="24"/>
        <end position="203"/>
    </location>
</feature>
<comment type="caution">
    <text evidence="3">The sequence shown here is derived from an EMBL/GenBank/DDBJ whole genome shotgun (WGS) entry which is preliminary data.</text>
</comment>
<sequence length="203" mass="21302">MLIAVTLLLVTVWPLRLLLPVTAGYGPDTPVPLISGLVDSAAPWAVFQDRWVGCHQRRRPLASPCPGNVKRLRHTEDSLSQSTVAPGAPGASLPAGREGTASTVHGKWRAKYAKPVVKFKICTCSGSTQAPALGFNAHCSGPPTRHSVALEAPVASDSRIPSMATVLLPILTNTFSGLMSVGIGRLNPAFGSSRSTSSAYQLP</sequence>
<keyword evidence="4" id="KW-1185">Reference proteome</keyword>
<name>A0AAD3MRN8_LATJO</name>
<feature type="region of interest" description="Disordered" evidence="1">
    <location>
        <begin position="76"/>
        <end position="99"/>
    </location>
</feature>
<evidence type="ECO:0000313" key="3">
    <source>
        <dbReference type="EMBL" id="GLD58431.1"/>
    </source>
</evidence>
<evidence type="ECO:0000256" key="2">
    <source>
        <dbReference type="SAM" id="SignalP"/>
    </source>
</evidence>
<dbReference type="GO" id="GO:0005581">
    <property type="term" value="C:collagen trimer"/>
    <property type="evidence" value="ECO:0007669"/>
    <property type="project" value="UniProtKB-KW"/>
</dbReference>
<gene>
    <name evidence="3" type="ORF">AKAME5_001055600</name>
</gene>
<proteinExistence type="predicted"/>
<dbReference type="Proteomes" id="UP001279410">
    <property type="component" value="Unassembled WGS sequence"/>
</dbReference>
<protein>
    <submittedName>
        <fullName evidence="3">Collagen alpha-1(I) chain-like protein</fullName>
    </submittedName>
</protein>
<keyword evidence="3" id="KW-0176">Collagen</keyword>
<reference evidence="3" key="1">
    <citation type="submission" date="2022-08" db="EMBL/GenBank/DDBJ databases">
        <title>Genome sequencing of akame (Lates japonicus).</title>
        <authorList>
            <person name="Hashiguchi Y."/>
            <person name="Takahashi H."/>
        </authorList>
    </citation>
    <scope>NUCLEOTIDE SEQUENCE</scope>
    <source>
        <strain evidence="3">Kochi</strain>
    </source>
</reference>
<organism evidence="3 4">
    <name type="scientific">Lates japonicus</name>
    <name type="common">Japanese lates</name>
    <dbReference type="NCBI Taxonomy" id="270547"/>
    <lineage>
        <taxon>Eukaryota</taxon>
        <taxon>Metazoa</taxon>
        <taxon>Chordata</taxon>
        <taxon>Craniata</taxon>
        <taxon>Vertebrata</taxon>
        <taxon>Euteleostomi</taxon>
        <taxon>Actinopterygii</taxon>
        <taxon>Neopterygii</taxon>
        <taxon>Teleostei</taxon>
        <taxon>Neoteleostei</taxon>
        <taxon>Acanthomorphata</taxon>
        <taxon>Carangaria</taxon>
        <taxon>Carangaria incertae sedis</taxon>
        <taxon>Centropomidae</taxon>
        <taxon>Lates</taxon>
    </lineage>
</organism>
<feature type="signal peptide" evidence="2">
    <location>
        <begin position="1"/>
        <end position="23"/>
    </location>
</feature>
<dbReference type="EMBL" id="BRZM01000033">
    <property type="protein sequence ID" value="GLD58431.1"/>
    <property type="molecule type" value="Genomic_DNA"/>
</dbReference>